<accession>A0A423SJ65</accession>
<dbReference type="OrthoDB" id="4983at2759"/>
<evidence type="ECO:0000256" key="2">
    <source>
        <dbReference type="RuleBase" id="RU003860"/>
    </source>
</evidence>
<dbReference type="Gene3D" id="3.30.300.90">
    <property type="entry name" value="BolA-like"/>
    <property type="match status" value="1"/>
</dbReference>
<name>A0A423SJ65_PENVA</name>
<evidence type="ECO:0000256" key="1">
    <source>
        <dbReference type="ARBA" id="ARBA00005578"/>
    </source>
</evidence>
<protein>
    <submittedName>
        <fullName evidence="4">BolA-like protein</fullName>
    </submittedName>
</protein>
<feature type="compositionally biased region" description="Basic and acidic residues" evidence="3">
    <location>
        <begin position="88"/>
        <end position="100"/>
    </location>
</feature>
<evidence type="ECO:0000313" key="5">
    <source>
        <dbReference type="Proteomes" id="UP000283509"/>
    </source>
</evidence>
<reference evidence="4 5" key="1">
    <citation type="submission" date="2018-04" db="EMBL/GenBank/DDBJ databases">
        <authorList>
            <person name="Zhang X."/>
            <person name="Yuan J."/>
            <person name="Li F."/>
            <person name="Xiang J."/>
        </authorList>
    </citation>
    <scope>NUCLEOTIDE SEQUENCE [LARGE SCALE GENOMIC DNA]</scope>
    <source>
        <tissue evidence="4">Muscle</tissue>
    </source>
</reference>
<comment type="similarity">
    <text evidence="1 2">Belongs to the BolA/IbaG family.</text>
</comment>
<dbReference type="InterPro" id="IPR036065">
    <property type="entry name" value="BolA-like_sf"/>
</dbReference>
<feature type="region of interest" description="Disordered" evidence="3">
    <location>
        <begin position="88"/>
        <end position="108"/>
    </location>
</feature>
<dbReference type="PANTHER" id="PTHR46229">
    <property type="entry name" value="BOLA TRANSCRIPTION REGULATOR"/>
    <property type="match status" value="1"/>
</dbReference>
<dbReference type="Pfam" id="PF01722">
    <property type="entry name" value="BolA"/>
    <property type="match status" value="1"/>
</dbReference>
<comment type="caution">
    <text evidence="4">The sequence shown here is derived from an EMBL/GenBank/DDBJ whole genome shotgun (WGS) entry which is preliminary data.</text>
</comment>
<dbReference type="SUPFAM" id="SSF82657">
    <property type="entry name" value="BolA-like"/>
    <property type="match status" value="1"/>
</dbReference>
<dbReference type="STRING" id="6689.A0A423SJ65"/>
<dbReference type="FunFam" id="3.30.300.90:FF:000001">
    <property type="entry name" value="Transcriptional regulator BolA"/>
    <property type="match status" value="1"/>
</dbReference>
<reference evidence="4 5" key="2">
    <citation type="submission" date="2019-01" db="EMBL/GenBank/DDBJ databases">
        <title>The decoding of complex shrimp genome reveals the adaptation for benthos swimmer, frequently molting mechanism and breeding impact on genome.</title>
        <authorList>
            <person name="Sun Y."/>
            <person name="Gao Y."/>
            <person name="Yu Y."/>
        </authorList>
    </citation>
    <scope>NUCLEOTIDE SEQUENCE [LARGE SCALE GENOMIC DNA]</scope>
    <source>
        <tissue evidence="4">Muscle</tissue>
    </source>
</reference>
<proteinExistence type="inferred from homology"/>
<dbReference type="AlphaFoldDB" id="A0A423SJ65"/>
<dbReference type="EMBL" id="QCYY01003295">
    <property type="protein sequence ID" value="ROT64232.1"/>
    <property type="molecule type" value="Genomic_DNA"/>
</dbReference>
<organism evidence="4 5">
    <name type="scientific">Penaeus vannamei</name>
    <name type="common">Whiteleg shrimp</name>
    <name type="synonym">Litopenaeus vannamei</name>
    <dbReference type="NCBI Taxonomy" id="6689"/>
    <lineage>
        <taxon>Eukaryota</taxon>
        <taxon>Metazoa</taxon>
        <taxon>Ecdysozoa</taxon>
        <taxon>Arthropoda</taxon>
        <taxon>Crustacea</taxon>
        <taxon>Multicrustacea</taxon>
        <taxon>Malacostraca</taxon>
        <taxon>Eumalacostraca</taxon>
        <taxon>Eucarida</taxon>
        <taxon>Decapoda</taxon>
        <taxon>Dendrobranchiata</taxon>
        <taxon>Penaeoidea</taxon>
        <taxon>Penaeidae</taxon>
        <taxon>Penaeus</taxon>
    </lineage>
</organism>
<dbReference type="InterPro" id="IPR050961">
    <property type="entry name" value="BolA/IbaG_stress_morph_reg"/>
</dbReference>
<dbReference type="PANTHER" id="PTHR46229:SF2">
    <property type="entry name" value="BOLA-LIKE PROTEIN 1"/>
    <property type="match status" value="1"/>
</dbReference>
<dbReference type="InterPro" id="IPR002634">
    <property type="entry name" value="BolA"/>
</dbReference>
<dbReference type="PIRSF" id="PIRSF003113">
    <property type="entry name" value="BolA"/>
    <property type="match status" value="1"/>
</dbReference>
<sequence length="108" mass="11785">MSSNGAVESAIKKKLVEAFQPVHLQIVNESFMHNVPPGSETHFKVLVVSPTFENVPLIKRHRLVNAALSEELASGVHALSIVARTPDQWEKGSQEVERSPACRGGFGK</sequence>
<gene>
    <name evidence="4" type="ORF">C7M84_017857</name>
</gene>
<evidence type="ECO:0000256" key="3">
    <source>
        <dbReference type="SAM" id="MobiDB-lite"/>
    </source>
</evidence>
<dbReference type="GO" id="GO:0005739">
    <property type="term" value="C:mitochondrion"/>
    <property type="evidence" value="ECO:0007669"/>
    <property type="project" value="TreeGrafter"/>
</dbReference>
<dbReference type="GO" id="GO:1990229">
    <property type="term" value="C:iron-sulfur cluster assembly complex"/>
    <property type="evidence" value="ECO:0007669"/>
    <property type="project" value="UniProtKB-ARBA"/>
</dbReference>
<dbReference type="Proteomes" id="UP000283509">
    <property type="component" value="Unassembled WGS sequence"/>
</dbReference>
<keyword evidence="5" id="KW-1185">Reference proteome</keyword>
<evidence type="ECO:0000313" key="4">
    <source>
        <dbReference type="EMBL" id="ROT64232.1"/>
    </source>
</evidence>